<dbReference type="Pfam" id="PF07714">
    <property type="entry name" value="PK_Tyr_Ser-Thr"/>
    <property type="match status" value="2"/>
</dbReference>
<sequence length="2566" mass="284825">MNSLKFYIILLSLLSIAIIILAQEDAKYIVHSCENATTSTINSTYRVNLNLVLSSLASNATRNNINGFYNTSFGQNTDQVYGFFICRGDSSNNVCRNCVTFATKDIVQRCPIGIAAIILYEVCHLRYSNSNFFSKVDQNIYWSMLNPQNTTIDPQRFNNLVATSVNDSATQAASAPPGAKKFAVNKTYVDGFQSIYSLAQCTPDLSSYDCNKCLRAVIAGLPICCSSKIGGRVFSPSCYIRYEINEFYDATVVAAESVPPPPLPPLTLPVPEGKSGVSTVLIIAIAIPIAVTIVLFCMGFCFLRRRARKTRYYVPEKDVEDEMVTVESLQFDFSTLEAATNNFSADNKLGEGGFGGVFKVWKHWTDGTPLEVLDPTLTDTYSRNEVIRCIQIGLLCAQEDPAIRPVMATIVLTLDSYSVTIPLPQEPAFFFHSGITDEVNTSSKEFLPDQSKTKSADYSVDEASITEEDPADRHTMSFIDLALASDPIALPQQKQPAITHVEIVPFDKSSKDGGLLARKLDHQKMKSLIFFVALLSLLSLATITKSQDPTFLYDVCSNETTYTSNSTYQANLNLLLSSLVSNATRNNLNGFYNSSLGLDPDDVHGLFLCRGDVSKNACQNCVALAAKEATQRCPVEKVVVLWYDLCLLRYSNRAIFSTMDQDPGVTLVNTQNIAYEPGRFNRLVATTMNDTATQATSATSGAKKFAVKEVYFNEFLNLYSLVQCTPDLSASDCNRCLRIAISTLPSCCSQRAGARVLYPSCNIRYETYEFYNTTAVALESPPPPPPVISAPLPSPVPKPKGKDRVSTVVIVAIGIPVGVSIVLFCMGFCFLRRRRRKNRESVEENDVGDEITTEESLQFDLSTVEAATNNFSPDNKLGEGGFGEVYKYAMQGQYSVKSDVYSFGVLILEIISGKKNSSFYESDNGLDLASYAWKQWKNGAALELVDPSLEDSYSRNEITRCLHIGLLCVQEDPNDRPTLTTVVLMLTSFSISIPLPREPSRFEQSMTVSSLPLTELESDQSNSKSKPLSLNDMSITELYPPLLSLLSLATITKSQNPSYLSHACGNDTTYTINSTYRANLNLLLSSIVSNATRNNLNGFYNSSLGLDPDDVYGLFLCRGDVNSEACQNCVALAAKEAIKRCPVEKVVVLWYDLCLLRFSNRAFFSTMDQDPGTFLFNSDQNILDEPERFNRLVATTMNDTVTQATIATSGAKKFAVKEAYFTKSLNLYSLAQCTPDLSSSDCNRCLRIAFSILPSCCRQKPGATVLYPSCNIRYETFEFYNKTAVAAESPPPPPPVIRAPPPSPVTRPQAKGRVSMTVIVAIVIPIAVSIMFFCMGFSFLRRRTSRNRVSLPEKDGGDEITTEESLRFDLISIKAATNNFSPDNKLGEGGFGEVYKYAMHGQFSFKSDVYSFGVLILEIISGKKNSSFYQSDNGLDLLSYAWKLWENGAALELMDPSLGDSYSRNEITRCLHIGLLCVQENPNNRPTLTTIVLMLTSFSITLPLPRKPAFFVQSRTGLRSPIIELESDQSTCKSKSSSVNDVSITELYPRLLNVAKLAFHCFSYKKPYTNQSSTSFKFIAYLNTGWTIFLFGFRFPIRPLIAAQQFEYPYHICTDNSTYTANSSYPSNLNATLSSLYENASRSDDFGSISVRNNFDRVFALFQCRGDDSLESRRGCIKTTREEIKIRCPNYKEAIIWYDRCMLLIFFAMGDTNGTAFNRIYGTVQCTPDISPSECRICLSGRVSEIPSYCSGKLGCNVLTPSCRERKASSRTILYISVPTSAFAVLFFSICYYCYVPKKAKKENSAMKGGNEYILKALIVDVMFLYYMLIVGHSSGYMPPEYAMRGQLSVKSDVYSFGVFILEIISGKKNSSYYQSDNGLDIVTYAWKQWKNGAALELMDAILGDSFSRNEVARCIHVGLLCVQEDPNDRPTLATIVLMLTSFSMTLPLPREPAFFVQSRTVSSLPITELESDRSSTNSRPLSVNNMSITELYPLMGIPTKMDSKGLWIACWIAYKIKLQLVILVCTPDLHRQIAVTASEMLPQVLVNVVRKGKEEESVIQAVILGTRLISSMKSQLVKTHLHLHQNLESLITKKMNSLKLYIILLSLLNIPIIILAQEDANYLYHKCENATTSTLNSTYRVNLNLVLSSLASNATRNNINGFYNTSFGQNTDQVYGFFICRGDLSNNVCQNCVTFATKDIVQRCPIGIAAIIMYDACHLRYSNSNFFSKVDQNPSLFMWNTQNTTYEPQRFNNLVATSVNDSATQAANAPPGAKKFAVNQTYIDGFQNIYSLAQCTPDLSSFDCYKCLRAVIAGLPNCCSSKIGGRVFAPSCYIHYEITEFYNATAVAVESLPPPPLPPVTLPVPEEKSAVSTVLIIAIVIPIAVSIVLFCMGFCFLRRRARKTKYSVPENDVEDEIATVESLQFDLSTVEAATNNFSANNKLGEGGFGEVYKVWKHWRHGTPLEVLDPTLTDTYSRNEVIRCIHIGLLCVQEDPAIRPAMATIVLTLDSYSVTIPLPQEPAFFFRSTITDEVSTSSKEFLSDQSKTKSADYSVDEASITEVYPR</sequence>
<evidence type="ECO:0000256" key="1">
    <source>
        <dbReference type="ARBA" id="ARBA00004167"/>
    </source>
</evidence>
<feature type="domain" description="Gnk2-homologous" evidence="17">
    <location>
        <begin position="661"/>
        <end position="770"/>
    </location>
</feature>
<feature type="region of interest" description="Disordered" evidence="14">
    <location>
        <begin position="2541"/>
        <end position="2566"/>
    </location>
</feature>
<keyword evidence="5 16" id="KW-0732">Signal</keyword>
<organism evidence="18 19">
    <name type="scientific">Salix dunnii</name>
    <dbReference type="NCBI Taxonomy" id="1413687"/>
    <lineage>
        <taxon>Eukaryota</taxon>
        <taxon>Viridiplantae</taxon>
        <taxon>Streptophyta</taxon>
        <taxon>Embryophyta</taxon>
        <taxon>Tracheophyta</taxon>
        <taxon>Spermatophyta</taxon>
        <taxon>Magnoliopsida</taxon>
        <taxon>eudicotyledons</taxon>
        <taxon>Gunneridae</taxon>
        <taxon>Pentapetalae</taxon>
        <taxon>rosids</taxon>
        <taxon>fabids</taxon>
        <taxon>Malpighiales</taxon>
        <taxon>Salicaceae</taxon>
        <taxon>Saliceae</taxon>
        <taxon>Salix</taxon>
    </lineage>
</organism>
<evidence type="ECO:0000256" key="4">
    <source>
        <dbReference type="ARBA" id="ARBA00022692"/>
    </source>
</evidence>
<feature type="domain" description="Gnk2-homologous" evidence="17">
    <location>
        <begin position="1058"/>
        <end position="1163"/>
    </location>
</feature>
<feature type="transmembrane region" description="Helical" evidence="15">
    <location>
        <begin position="1773"/>
        <end position="1796"/>
    </location>
</feature>
<dbReference type="FunFam" id="3.30.430.20:FF:000002">
    <property type="entry name" value="Cysteine-rich receptor-like protein kinase 10"/>
    <property type="match status" value="4"/>
</dbReference>
<feature type="transmembrane region" description="Helical" evidence="15">
    <location>
        <begin position="2375"/>
        <end position="2398"/>
    </location>
</feature>
<evidence type="ECO:0000313" key="19">
    <source>
        <dbReference type="Proteomes" id="UP000657918"/>
    </source>
</evidence>
<feature type="domain" description="Gnk2-homologous" evidence="17">
    <location>
        <begin position="27"/>
        <end position="132"/>
    </location>
</feature>
<feature type="chain" id="PRO_5032828650" description="Gnk2-homologous domain-containing protein" evidence="16">
    <location>
        <begin position="23"/>
        <end position="2566"/>
    </location>
</feature>
<feature type="domain" description="Gnk2-homologous" evidence="17">
    <location>
        <begin position="2233"/>
        <end position="2342"/>
    </location>
</feature>
<evidence type="ECO:0000256" key="13">
    <source>
        <dbReference type="ARBA" id="ARBA00023180"/>
    </source>
</evidence>
<keyword evidence="10 15" id="KW-1133">Transmembrane helix</keyword>
<dbReference type="GO" id="GO:0004674">
    <property type="term" value="F:protein serine/threonine kinase activity"/>
    <property type="evidence" value="ECO:0007669"/>
    <property type="project" value="UniProtKB-KW"/>
</dbReference>
<accession>A0A835K9Y8</accession>
<keyword evidence="7" id="KW-0547">Nucleotide-binding</keyword>
<feature type="region of interest" description="Disordered" evidence="14">
    <location>
        <begin position="1287"/>
        <end position="1308"/>
    </location>
</feature>
<evidence type="ECO:0000256" key="5">
    <source>
        <dbReference type="ARBA" id="ARBA00022729"/>
    </source>
</evidence>
<evidence type="ECO:0000256" key="16">
    <source>
        <dbReference type="SAM" id="SignalP"/>
    </source>
</evidence>
<proteinExistence type="predicted"/>
<feature type="transmembrane region" description="Helical" evidence="15">
    <location>
        <begin position="1317"/>
        <end position="1340"/>
    </location>
</feature>
<dbReference type="Gene3D" id="3.30.200.20">
    <property type="entry name" value="Phosphorylase Kinase, domain 1"/>
    <property type="match status" value="2"/>
</dbReference>
<dbReference type="InterPro" id="IPR038408">
    <property type="entry name" value="GNK2_sf"/>
</dbReference>
<feature type="domain" description="Gnk2-homologous" evidence="17">
    <location>
        <begin position="1607"/>
        <end position="1710"/>
    </location>
</feature>
<dbReference type="Pfam" id="PF01657">
    <property type="entry name" value="Stress-antifung"/>
    <property type="match status" value="9"/>
</dbReference>
<dbReference type="InterPro" id="IPR002902">
    <property type="entry name" value="GNK2"/>
</dbReference>
<dbReference type="GO" id="GO:0005524">
    <property type="term" value="F:ATP binding"/>
    <property type="evidence" value="ECO:0007669"/>
    <property type="project" value="UniProtKB-KW"/>
</dbReference>
<comment type="subcellular location">
    <subcellularLocation>
        <location evidence="1">Membrane</location>
        <topology evidence="1">Single-pass membrane protein</topology>
    </subcellularLocation>
</comment>
<keyword evidence="6" id="KW-0677">Repeat</keyword>
<dbReference type="InterPro" id="IPR001245">
    <property type="entry name" value="Ser-Thr/Tyr_kinase_cat_dom"/>
</dbReference>
<keyword evidence="4 15" id="KW-0812">Transmembrane</keyword>
<evidence type="ECO:0000256" key="3">
    <source>
        <dbReference type="ARBA" id="ARBA00022679"/>
    </source>
</evidence>
<keyword evidence="3" id="KW-0808">Transferase</keyword>
<keyword evidence="19" id="KW-1185">Reference proteome</keyword>
<evidence type="ECO:0000256" key="14">
    <source>
        <dbReference type="SAM" id="MobiDB-lite"/>
    </source>
</evidence>
<evidence type="ECO:0000313" key="18">
    <source>
        <dbReference type="EMBL" id="KAF9683443.1"/>
    </source>
</evidence>
<keyword evidence="8" id="KW-0418">Kinase</keyword>
<evidence type="ECO:0000256" key="2">
    <source>
        <dbReference type="ARBA" id="ARBA00022527"/>
    </source>
</evidence>
<evidence type="ECO:0000256" key="12">
    <source>
        <dbReference type="ARBA" id="ARBA00023170"/>
    </source>
</evidence>
<feature type="transmembrane region" description="Helical" evidence="15">
    <location>
        <begin position="1817"/>
        <end position="1838"/>
    </location>
</feature>
<dbReference type="GO" id="GO:0006950">
    <property type="term" value="P:response to stress"/>
    <property type="evidence" value="ECO:0007669"/>
    <property type="project" value="UniProtKB-ARBA"/>
</dbReference>
<evidence type="ECO:0000256" key="8">
    <source>
        <dbReference type="ARBA" id="ARBA00022777"/>
    </source>
</evidence>
<dbReference type="PANTHER" id="PTHR32099:SF110">
    <property type="entry name" value="CYSTEINE-RICH RECEPTOR-KINASE-LIKE PROTEIN"/>
    <property type="match status" value="1"/>
</dbReference>
<evidence type="ECO:0000256" key="6">
    <source>
        <dbReference type="ARBA" id="ARBA00022737"/>
    </source>
</evidence>
<dbReference type="GO" id="GO:0016020">
    <property type="term" value="C:membrane"/>
    <property type="evidence" value="ECO:0007669"/>
    <property type="project" value="UniProtKB-SubCell"/>
</dbReference>
<feature type="domain" description="Gnk2-homologous" evidence="17">
    <location>
        <begin position="2122"/>
        <end position="2227"/>
    </location>
</feature>
<gene>
    <name evidence="18" type="ORF">SADUNF_Sadunf04G0014100</name>
</gene>
<dbReference type="InterPro" id="IPR011009">
    <property type="entry name" value="Kinase-like_dom_sf"/>
</dbReference>
<keyword evidence="9" id="KW-0067">ATP-binding</keyword>
<feature type="transmembrane region" description="Helical" evidence="15">
    <location>
        <begin position="280"/>
        <end position="303"/>
    </location>
</feature>
<dbReference type="SUPFAM" id="SSF56112">
    <property type="entry name" value="Protein kinase-like (PK-like)"/>
    <property type="match status" value="4"/>
</dbReference>
<dbReference type="PROSITE" id="PS51473">
    <property type="entry name" value="GNK2"/>
    <property type="match status" value="9"/>
</dbReference>
<dbReference type="Gene3D" id="1.10.510.10">
    <property type="entry name" value="Transferase(Phosphotransferase) domain 1"/>
    <property type="match status" value="3"/>
</dbReference>
<dbReference type="Gene3D" id="3.30.430.20">
    <property type="entry name" value="Gnk2 domain, C-X8-C-X2-C motif"/>
    <property type="match status" value="10"/>
</dbReference>
<evidence type="ECO:0000256" key="10">
    <source>
        <dbReference type="ARBA" id="ARBA00022989"/>
    </source>
</evidence>
<keyword evidence="11 15" id="KW-0472">Membrane</keyword>
<evidence type="ECO:0000256" key="11">
    <source>
        <dbReference type="ARBA" id="ARBA00023136"/>
    </source>
</evidence>
<keyword evidence="13" id="KW-0325">Glycoprotein</keyword>
<dbReference type="CDD" id="cd23509">
    <property type="entry name" value="Gnk2-like"/>
    <property type="match status" value="9"/>
</dbReference>
<dbReference type="FunFam" id="1.10.510.10:FF:000129">
    <property type="entry name" value="cysteine-rich receptor-like protein kinase 10"/>
    <property type="match status" value="1"/>
</dbReference>
<comment type="caution">
    <text evidence="18">The sequence shown here is derived from an EMBL/GenBank/DDBJ whole genome shotgun (WGS) entry which is preliminary data.</text>
</comment>
<feature type="transmembrane region" description="Helical" evidence="15">
    <location>
        <begin position="528"/>
        <end position="544"/>
    </location>
</feature>
<keyword evidence="12" id="KW-0675">Receptor</keyword>
<protein>
    <recommendedName>
        <fullName evidence="17">Gnk2-homologous domain-containing protein</fullName>
    </recommendedName>
</protein>
<feature type="transmembrane region" description="Helical" evidence="15">
    <location>
        <begin position="808"/>
        <end position="831"/>
    </location>
</feature>
<dbReference type="Proteomes" id="UP000657918">
    <property type="component" value="Chromosome 4"/>
</dbReference>
<keyword evidence="2" id="KW-0723">Serine/threonine-protein kinase</keyword>
<feature type="compositionally biased region" description="Pro residues" evidence="14">
    <location>
        <begin position="1289"/>
        <end position="1305"/>
    </location>
</feature>
<feature type="signal peptide" evidence="16">
    <location>
        <begin position="1"/>
        <end position="22"/>
    </location>
</feature>
<evidence type="ECO:0000256" key="9">
    <source>
        <dbReference type="ARBA" id="ARBA00022840"/>
    </source>
</evidence>
<dbReference type="OrthoDB" id="851260at2759"/>
<dbReference type="FunFam" id="3.30.430.20:FF:000003">
    <property type="entry name" value="Cysteine-rich RLK (RECEPTOR-like protein kinase) 10"/>
    <property type="match status" value="4"/>
</dbReference>
<name>A0A835K9Y8_9ROSI</name>
<evidence type="ECO:0000259" key="17">
    <source>
        <dbReference type="PROSITE" id="PS51473"/>
    </source>
</evidence>
<feature type="domain" description="Gnk2-homologous" evidence="17">
    <location>
        <begin position="138"/>
        <end position="247"/>
    </location>
</feature>
<reference evidence="18 19" key="1">
    <citation type="submission" date="2020-10" db="EMBL/GenBank/DDBJ databases">
        <title>Plant Genome Project.</title>
        <authorList>
            <person name="Zhang R.-G."/>
        </authorList>
    </citation>
    <scope>NUCLEOTIDE SEQUENCE [LARGE SCALE GENOMIC DNA]</scope>
    <source>
        <strain evidence="18">FAFU-HL-1</strain>
        <tissue evidence="18">Leaf</tissue>
    </source>
</reference>
<dbReference type="PANTHER" id="PTHR32099">
    <property type="entry name" value="CYSTEINE-RICH REPEAT SECRETORY PROTEIN"/>
    <property type="match status" value="1"/>
</dbReference>
<feature type="domain" description="Gnk2-homologous" evidence="17">
    <location>
        <begin position="1171"/>
        <end position="1279"/>
    </location>
</feature>
<feature type="domain" description="Gnk2-homologous" evidence="17">
    <location>
        <begin position="550"/>
        <end position="655"/>
    </location>
</feature>
<evidence type="ECO:0000256" key="15">
    <source>
        <dbReference type="SAM" id="Phobius"/>
    </source>
</evidence>
<dbReference type="EMBL" id="JADGMS010000004">
    <property type="protein sequence ID" value="KAF9683443.1"/>
    <property type="molecule type" value="Genomic_DNA"/>
</dbReference>
<evidence type="ECO:0000256" key="7">
    <source>
        <dbReference type="ARBA" id="ARBA00022741"/>
    </source>
</evidence>